<feature type="transmembrane region" description="Helical" evidence="2">
    <location>
        <begin position="194"/>
        <end position="214"/>
    </location>
</feature>
<feature type="transmembrane region" description="Helical" evidence="2">
    <location>
        <begin position="499"/>
        <end position="529"/>
    </location>
</feature>
<feature type="transmembrane region" description="Helical" evidence="2">
    <location>
        <begin position="1150"/>
        <end position="1176"/>
    </location>
</feature>
<feature type="transmembrane region" description="Helical" evidence="2">
    <location>
        <begin position="333"/>
        <end position="355"/>
    </location>
</feature>
<feature type="region of interest" description="Disordered" evidence="1">
    <location>
        <begin position="71"/>
        <end position="123"/>
    </location>
</feature>
<feature type="compositionally biased region" description="Low complexity" evidence="1">
    <location>
        <begin position="102"/>
        <end position="115"/>
    </location>
</feature>
<dbReference type="RefSeq" id="WP_167263533.1">
    <property type="nucleotide sequence ID" value="NZ_BAAAVO010000002.1"/>
</dbReference>
<feature type="transmembrane region" description="Helical" evidence="2">
    <location>
        <begin position="1262"/>
        <end position="1283"/>
    </location>
</feature>
<feature type="transmembrane region" description="Helical" evidence="2">
    <location>
        <begin position="724"/>
        <end position="742"/>
    </location>
</feature>
<proteinExistence type="predicted"/>
<feature type="transmembrane region" description="Helical" evidence="2">
    <location>
        <begin position="952"/>
        <end position="971"/>
    </location>
</feature>
<feature type="transmembrane region" description="Helical" evidence="2">
    <location>
        <begin position="1123"/>
        <end position="1144"/>
    </location>
</feature>
<feature type="transmembrane region" description="Helical" evidence="2">
    <location>
        <begin position="569"/>
        <end position="589"/>
    </location>
</feature>
<feature type="transmembrane region" description="Helical" evidence="2">
    <location>
        <begin position="848"/>
        <end position="865"/>
    </location>
</feature>
<feature type="transmembrane region" description="Helical" evidence="2">
    <location>
        <begin position="302"/>
        <end position="321"/>
    </location>
</feature>
<feature type="transmembrane region" description="Helical" evidence="2">
    <location>
        <begin position="601"/>
        <end position="621"/>
    </location>
</feature>
<feature type="transmembrane region" description="Helical" evidence="2">
    <location>
        <begin position="412"/>
        <end position="432"/>
    </location>
</feature>
<feature type="transmembrane region" description="Helical" evidence="2">
    <location>
        <begin position="628"/>
        <end position="649"/>
    </location>
</feature>
<name>A0ABX0TCH5_9MICC</name>
<evidence type="ECO:0000313" key="3">
    <source>
        <dbReference type="EMBL" id="NIJ00184.1"/>
    </source>
</evidence>
<evidence type="ECO:0008006" key="5">
    <source>
        <dbReference type="Google" id="ProtNLM"/>
    </source>
</evidence>
<keyword evidence="2" id="KW-1133">Transmembrane helix</keyword>
<feature type="transmembrane region" description="Helical" evidence="2">
    <location>
        <begin position="919"/>
        <end position="940"/>
    </location>
</feature>
<feature type="transmembrane region" description="Helical" evidence="2">
    <location>
        <begin position="894"/>
        <end position="913"/>
    </location>
</feature>
<feature type="transmembrane region" description="Helical" evidence="2">
    <location>
        <begin position="253"/>
        <end position="271"/>
    </location>
</feature>
<feature type="transmembrane region" description="Helical" evidence="2">
    <location>
        <begin position="361"/>
        <end position="382"/>
    </location>
</feature>
<reference evidence="3 4" key="1">
    <citation type="submission" date="2020-03" db="EMBL/GenBank/DDBJ databases">
        <title>Genomic Encyclopedia of Type Strains, Phase III (KMG-III): the genomes of soil and plant-associated and newly described type strains.</title>
        <authorList>
            <person name="Whitman W."/>
        </authorList>
    </citation>
    <scope>NUCLEOTIDE SEQUENCE [LARGE SCALE GENOMIC DNA]</scope>
    <source>
        <strain evidence="3 4">CECT 4207</strain>
    </source>
</reference>
<organism evidence="3 4">
    <name type="scientific">Paenarthrobacter ilicis</name>
    <dbReference type="NCBI Taxonomy" id="43665"/>
    <lineage>
        <taxon>Bacteria</taxon>
        <taxon>Bacillati</taxon>
        <taxon>Actinomycetota</taxon>
        <taxon>Actinomycetes</taxon>
        <taxon>Micrococcales</taxon>
        <taxon>Micrococcaceae</taxon>
        <taxon>Paenarthrobacter</taxon>
    </lineage>
</organism>
<accession>A0ABX0TCH5</accession>
<feature type="transmembrane region" description="Helical" evidence="2">
    <location>
        <begin position="676"/>
        <end position="703"/>
    </location>
</feature>
<evidence type="ECO:0000256" key="1">
    <source>
        <dbReference type="SAM" id="MobiDB-lite"/>
    </source>
</evidence>
<feature type="transmembrane region" description="Helical" evidence="2">
    <location>
        <begin position="170"/>
        <end position="188"/>
    </location>
</feature>
<evidence type="ECO:0000313" key="4">
    <source>
        <dbReference type="Proteomes" id="UP000802392"/>
    </source>
</evidence>
<gene>
    <name evidence="3" type="ORF">FHR86_000482</name>
</gene>
<feature type="transmembrane region" description="Helical" evidence="2">
    <location>
        <begin position="6"/>
        <end position="21"/>
    </location>
</feature>
<evidence type="ECO:0000256" key="2">
    <source>
        <dbReference type="SAM" id="Phobius"/>
    </source>
</evidence>
<keyword evidence="4" id="KW-1185">Reference proteome</keyword>
<dbReference type="EMBL" id="JAAOZD010000001">
    <property type="protein sequence ID" value="NIJ00184.1"/>
    <property type="molecule type" value="Genomic_DNA"/>
</dbReference>
<feature type="transmembrane region" description="Helical" evidence="2">
    <location>
        <begin position="226"/>
        <end position="247"/>
    </location>
</feature>
<feature type="transmembrane region" description="Helical" evidence="2">
    <location>
        <begin position="278"/>
        <end position="296"/>
    </location>
</feature>
<feature type="transmembrane region" description="Helical" evidence="2">
    <location>
        <begin position="1290"/>
        <end position="1310"/>
    </location>
</feature>
<protein>
    <recommendedName>
        <fullName evidence="5">DUF2339 domain-containing protein</fullName>
    </recommendedName>
</protein>
<feature type="transmembrane region" description="Helical" evidence="2">
    <location>
        <begin position="444"/>
        <end position="464"/>
    </location>
</feature>
<feature type="transmembrane region" description="Helical" evidence="2">
    <location>
        <begin position="1007"/>
        <end position="1028"/>
    </location>
</feature>
<feature type="transmembrane region" description="Helical" evidence="2">
    <location>
        <begin position="1316"/>
        <end position="1334"/>
    </location>
</feature>
<feature type="transmembrane region" description="Helical" evidence="2">
    <location>
        <begin position="470"/>
        <end position="487"/>
    </location>
</feature>
<feature type="transmembrane region" description="Helical" evidence="2">
    <location>
        <begin position="1213"/>
        <end position="1230"/>
    </location>
</feature>
<keyword evidence="2" id="KW-0812">Transmembrane</keyword>
<feature type="transmembrane region" description="Helical" evidence="2">
    <location>
        <begin position="1361"/>
        <end position="1378"/>
    </location>
</feature>
<feature type="transmembrane region" description="Helical" evidence="2">
    <location>
        <begin position="1100"/>
        <end position="1116"/>
    </location>
</feature>
<feature type="transmembrane region" description="Helical" evidence="2">
    <location>
        <begin position="762"/>
        <end position="780"/>
    </location>
</feature>
<sequence>MEALLVLLLLAVMGIVAFSLGKTRGRKDTLDEVSSRQPAADAESYRRGYLAGHMDGWRDAEAKVRSAAAKPVQVPATIQSPMPAPGFTAPGQPTTPAPVRPAPARSLPAPAQSLPVPAQSLPAPARSLPVPPASIHPTSGPAYIQPPVRRETPEEVAARKEKRDQQNINVTLYVASLLLVAAGALFVGTSLPELLRFVGIWFITALFYGAGMVVHAKVPRLRPAAIAFVGTGLALIPVTGLAMYNFALHDGPAAWLVTSLLGTLVYVFTALRLDSRVLAYLSLTFVVSTAWSGVSVLGGALVWYFTALIGVAILLTLGALLRPRWLPPLYLRPLMLLHPFVVPAVAIAVTMTPVFLSRGEYALVMLFCGVYFTVMALVPGALHKRQHAYAARLALTLSLLGLVWDVTSESTAVLMAAIICVGLQSLGMAFAGQRFAPRLWRADALACSGLQLVAAFALTVLLAVGDYGMAVWLPLALVLATAMAVGWKLGGGVEFAPGVVAAAALPFMGPLGAWPVAVMVGATGLYWFLRAGVRPGTRRPLLVLAGRIFLTLAVPAATAGFLEDVPHRVAFSVVAFIGAAALQQVLSAVLERGGVRLMAPVPSVAGFGVVALAALMVLPVFDDVSGRPAVAFAVGTVVCAGLAAGLLVFPREEENRGVESTGVESSGQWRAGLAELVAPAALLVSGFVGLFAVSAALGNLVLGTGMAYSAVTALRIAPSLHRQVYWWLARASATVLAASVYADAVRAGGSIVVAGEAVTPALLVLAAGAVQLFLPLSMVARKRFPQASLGDAAVVVLVMAGASVVLSVDSAMGSGVARGEWQPGVAAVVTALATVACGMAFRRHQAGWVFAPAGFILLMALRVGNVRDVEVLLGIYTAYSAFMAAVLKERLQRGIHLLALRVLATAFLAVVVGDATDSVTAVSVALALLLTLQHAVSMVLRRRGIDAAFREAGTWVALGAQLVLPFTYLATRDFDGGGRWVVLFEFTLVLVSAAVSWRFLFLRGSQYLGVPGLGAAIIAAGPALGFPAGTWLHQPLLDKAQVPAVLLVLAVVVVVLRLALTRRSAGTPSRRPEERLFWLVASLANVVAGGALALGISYGLVGLALVVMAAILFVASHLEDLPVLYAAAAPSLLAGAVPAASGALEGLPPGVWAGFAAWLLGGVGTAVLLYAGKVLGGPSIANSPWRQFSLVGTAGLALACSAGVGLLRGPTSLVGFVLVVAMGVLVVLEVPAGKWFAAEIWAVVSIAALQRAVLFVDGSSPNLFWAAQWYVVAVAVMAGLRYIKGGRSDGFVRLCVAAAMLSLSSIGTVFGGSVPQQLYVLVAHVVLLAAGLLLAERAFVWWGAAGVALCVMWALRSYAFAMLALVAVALIALAVWRLNRKPPVDKNGITPGGGEAVR</sequence>
<feature type="transmembrane region" description="Helical" evidence="2">
    <location>
        <begin position="541"/>
        <end position="562"/>
    </location>
</feature>
<feature type="transmembrane region" description="Helical" evidence="2">
    <location>
        <begin position="1188"/>
        <end position="1207"/>
    </location>
</feature>
<feature type="transmembrane region" description="Helical" evidence="2">
    <location>
        <begin position="389"/>
        <end position="406"/>
    </location>
</feature>
<comment type="caution">
    <text evidence="3">The sequence shown here is derived from an EMBL/GenBank/DDBJ whole genome shotgun (WGS) entry which is preliminary data.</text>
</comment>
<feature type="transmembrane region" description="Helical" evidence="2">
    <location>
        <begin position="1237"/>
        <end position="1256"/>
    </location>
</feature>
<feature type="transmembrane region" description="Helical" evidence="2">
    <location>
        <begin position="1076"/>
        <end position="1094"/>
    </location>
</feature>
<feature type="transmembrane region" description="Helical" evidence="2">
    <location>
        <begin position="871"/>
        <end position="887"/>
    </location>
</feature>
<feature type="transmembrane region" description="Helical" evidence="2">
    <location>
        <begin position="977"/>
        <end position="1000"/>
    </location>
</feature>
<feature type="transmembrane region" description="Helical" evidence="2">
    <location>
        <begin position="792"/>
        <end position="812"/>
    </location>
</feature>
<feature type="transmembrane region" description="Helical" evidence="2">
    <location>
        <begin position="824"/>
        <end position="841"/>
    </location>
</feature>
<keyword evidence="2" id="KW-0472">Membrane</keyword>
<dbReference type="Proteomes" id="UP000802392">
    <property type="component" value="Unassembled WGS sequence"/>
</dbReference>
<feature type="transmembrane region" description="Helical" evidence="2">
    <location>
        <begin position="1040"/>
        <end position="1060"/>
    </location>
</feature>